<accession>A0A511YVL2</accession>
<keyword evidence="4" id="KW-1185">Reference proteome</keyword>
<dbReference type="RefSeq" id="WP_146819151.1">
    <property type="nucleotide sequence ID" value="NZ_BJYK01000001.1"/>
</dbReference>
<dbReference type="AlphaFoldDB" id="A0A511YVL2"/>
<feature type="region of interest" description="Disordered" evidence="1">
    <location>
        <begin position="1"/>
        <end position="36"/>
    </location>
</feature>
<evidence type="ECO:0000256" key="2">
    <source>
        <dbReference type="SAM" id="Phobius"/>
    </source>
</evidence>
<keyword evidence="2" id="KW-0472">Membrane</keyword>
<dbReference type="Proteomes" id="UP000321484">
    <property type="component" value="Unassembled WGS sequence"/>
</dbReference>
<protein>
    <recommendedName>
        <fullName evidence="5">Cell division protein FtsL</fullName>
    </recommendedName>
</protein>
<comment type="caution">
    <text evidence="3">The sequence shown here is derived from an EMBL/GenBank/DDBJ whole genome shotgun (WGS) entry which is preliminary data.</text>
</comment>
<name>A0A511YVL2_9CELL</name>
<gene>
    <name evidence="3" type="ORF">AFE02nite_09760</name>
</gene>
<feature type="transmembrane region" description="Helical" evidence="2">
    <location>
        <begin position="48"/>
        <end position="69"/>
    </location>
</feature>
<keyword evidence="2" id="KW-0812">Transmembrane</keyword>
<evidence type="ECO:0008006" key="5">
    <source>
        <dbReference type="Google" id="ProtNLM"/>
    </source>
</evidence>
<organism evidence="3 4">
    <name type="scientific">Actinotalea fermentans</name>
    <dbReference type="NCBI Taxonomy" id="43671"/>
    <lineage>
        <taxon>Bacteria</taxon>
        <taxon>Bacillati</taxon>
        <taxon>Actinomycetota</taxon>
        <taxon>Actinomycetes</taxon>
        <taxon>Micrococcales</taxon>
        <taxon>Cellulomonadaceae</taxon>
        <taxon>Actinotalea</taxon>
    </lineage>
</organism>
<feature type="compositionally biased region" description="Low complexity" evidence="1">
    <location>
        <begin position="1"/>
        <end position="23"/>
    </location>
</feature>
<evidence type="ECO:0000313" key="4">
    <source>
        <dbReference type="Proteomes" id="UP000321484"/>
    </source>
</evidence>
<proteinExistence type="predicted"/>
<dbReference type="OrthoDB" id="5148572at2"/>
<reference evidence="3 4" key="1">
    <citation type="submission" date="2019-07" db="EMBL/GenBank/DDBJ databases">
        <title>Whole genome shotgun sequence of Actinotalea fermentans NBRC 105374.</title>
        <authorList>
            <person name="Hosoyama A."/>
            <person name="Uohara A."/>
            <person name="Ohji S."/>
            <person name="Ichikawa N."/>
        </authorList>
    </citation>
    <scope>NUCLEOTIDE SEQUENCE [LARGE SCALE GENOMIC DNA]</scope>
    <source>
        <strain evidence="3 4">NBRC 105374</strain>
    </source>
</reference>
<evidence type="ECO:0000313" key="3">
    <source>
        <dbReference type="EMBL" id="GEN79242.1"/>
    </source>
</evidence>
<keyword evidence="2" id="KW-1133">Transmembrane helix</keyword>
<evidence type="ECO:0000256" key="1">
    <source>
        <dbReference type="SAM" id="MobiDB-lite"/>
    </source>
</evidence>
<dbReference type="EMBL" id="BJYK01000001">
    <property type="protein sequence ID" value="GEN79242.1"/>
    <property type="molecule type" value="Genomic_DNA"/>
</dbReference>
<sequence>MSALHATTATARAGAAPRTTPRRAPAPAPAPRPRLRVVGAPTQARTRVPFVVTCIAALTSALLGALLLNTSMAQMEYQRYDLATRLSQSAQAQQEMRGRLEQMSSPEALAGAARALGMVPTTSGGYLRLSDGVVLGNPVPAGQG</sequence>